<name>A0A382BVB1_9ZZZZ</name>
<protein>
    <recommendedName>
        <fullName evidence="1">SF4 helicase domain-containing protein</fullName>
    </recommendedName>
</protein>
<reference evidence="2" key="1">
    <citation type="submission" date="2018-05" db="EMBL/GenBank/DDBJ databases">
        <authorList>
            <person name="Lanie J.A."/>
            <person name="Ng W.-L."/>
            <person name="Kazmierczak K.M."/>
            <person name="Andrzejewski T.M."/>
            <person name="Davidsen T.M."/>
            <person name="Wayne K.J."/>
            <person name="Tettelin H."/>
            <person name="Glass J.I."/>
            <person name="Rusch D."/>
            <person name="Podicherti R."/>
            <person name="Tsui H.-C.T."/>
            <person name="Winkler M.E."/>
        </authorList>
    </citation>
    <scope>NUCLEOTIDE SEQUENCE</scope>
</reference>
<dbReference type="GO" id="GO:0005829">
    <property type="term" value="C:cytosol"/>
    <property type="evidence" value="ECO:0007669"/>
    <property type="project" value="TreeGrafter"/>
</dbReference>
<feature type="domain" description="SF4 helicase" evidence="1">
    <location>
        <begin position="112"/>
        <end position="378"/>
    </location>
</feature>
<sequence>DQLKNNSMLDDVGGVGWISLVEDYVPTSTVISHHCNKVRSLSLQRKFIKDMSGYVDKAYQITEDPSPLLEEVYGSVFNMINLVDNKSVDKDVYTPKDMAERGFMDAKNRFQDPDAHSGLKTGIPTLDEHIKSLKDLNVIAASTGVGKTGLSLNIALNLALKKVPVLYINLEMNIDQMLCRVLANLSGVTVDEIEIGKYEDDSSFANVASIAKKLEQSTLYMTHNKPKNISKVISLINKYQSKYGIEVVIIDYIGHIESDKLSYKENNRRISLGRYNQAIKNTCTKLGVKAIVVAQLNRDGDKDPDLVNVGECWQLAQDADIFMILHYEMIKNADPSGPTQFEQYYIKLAKNRNGVSPRTIHINYNKTTQTITEADHGLRKGSIEGSGFKGTQTFTSAGSLFDG</sequence>
<dbReference type="PANTHER" id="PTHR30153">
    <property type="entry name" value="REPLICATIVE DNA HELICASE DNAB"/>
    <property type="match status" value="1"/>
</dbReference>
<dbReference type="PANTHER" id="PTHR30153:SF2">
    <property type="entry name" value="REPLICATIVE DNA HELICASE"/>
    <property type="match status" value="1"/>
</dbReference>
<dbReference type="GO" id="GO:0006260">
    <property type="term" value="P:DNA replication"/>
    <property type="evidence" value="ECO:0007669"/>
    <property type="project" value="InterPro"/>
</dbReference>
<accession>A0A382BVB1</accession>
<dbReference type="Pfam" id="PF03796">
    <property type="entry name" value="DnaB_C"/>
    <property type="match status" value="1"/>
</dbReference>
<proteinExistence type="predicted"/>
<gene>
    <name evidence="2" type="ORF">METZ01_LOCUS170276</name>
</gene>
<organism evidence="2">
    <name type="scientific">marine metagenome</name>
    <dbReference type="NCBI Taxonomy" id="408172"/>
    <lineage>
        <taxon>unclassified sequences</taxon>
        <taxon>metagenomes</taxon>
        <taxon>ecological metagenomes</taxon>
    </lineage>
</organism>
<dbReference type="PROSITE" id="PS51199">
    <property type="entry name" value="SF4_HELICASE"/>
    <property type="match status" value="1"/>
</dbReference>
<evidence type="ECO:0000259" key="1">
    <source>
        <dbReference type="PROSITE" id="PS51199"/>
    </source>
</evidence>
<dbReference type="GO" id="GO:0005524">
    <property type="term" value="F:ATP binding"/>
    <property type="evidence" value="ECO:0007669"/>
    <property type="project" value="InterPro"/>
</dbReference>
<dbReference type="AlphaFoldDB" id="A0A382BVB1"/>
<dbReference type="SUPFAM" id="SSF52540">
    <property type="entry name" value="P-loop containing nucleoside triphosphate hydrolases"/>
    <property type="match status" value="1"/>
</dbReference>
<dbReference type="InterPro" id="IPR007694">
    <property type="entry name" value="DNA_helicase_DnaB-like_C"/>
</dbReference>
<dbReference type="EMBL" id="UINC01031415">
    <property type="protein sequence ID" value="SVB17422.1"/>
    <property type="molecule type" value="Genomic_DNA"/>
</dbReference>
<evidence type="ECO:0000313" key="2">
    <source>
        <dbReference type="EMBL" id="SVB17422.1"/>
    </source>
</evidence>
<dbReference type="Gene3D" id="1.10.860.10">
    <property type="entry name" value="DNAb Helicase, Chain A"/>
    <property type="match status" value="1"/>
</dbReference>
<dbReference type="Gene3D" id="3.40.50.300">
    <property type="entry name" value="P-loop containing nucleotide triphosphate hydrolases"/>
    <property type="match status" value="1"/>
</dbReference>
<feature type="non-terminal residue" evidence="2">
    <location>
        <position position="1"/>
    </location>
</feature>
<dbReference type="GO" id="GO:0003678">
    <property type="term" value="F:DNA helicase activity"/>
    <property type="evidence" value="ECO:0007669"/>
    <property type="project" value="InterPro"/>
</dbReference>
<dbReference type="InterPro" id="IPR016136">
    <property type="entry name" value="DNA_helicase_N/primase_C"/>
</dbReference>
<dbReference type="InterPro" id="IPR027417">
    <property type="entry name" value="P-loop_NTPase"/>
</dbReference>